<dbReference type="EMBL" id="QEAP01000009">
    <property type="protein sequence ID" value="TPX78081.1"/>
    <property type="molecule type" value="Genomic_DNA"/>
</dbReference>
<evidence type="ECO:0000256" key="4">
    <source>
        <dbReference type="ARBA" id="ARBA00023136"/>
    </source>
</evidence>
<gene>
    <name evidence="7" type="ORF">CcCBS67573_g00649</name>
</gene>
<dbReference type="OrthoDB" id="2142913at2759"/>
<keyword evidence="2 5" id="KW-0812">Transmembrane</keyword>
<evidence type="ECO:0000256" key="3">
    <source>
        <dbReference type="ARBA" id="ARBA00022989"/>
    </source>
</evidence>
<comment type="function">
    <text evidence="5">Component of the cytochrome c oxidase, the last enzyme in the mitochondrial electron transport chain which drives oxidative phosphorylation. The respiratory chain contains 3 multisubunit complexes succinate dehydrogenase (complex II, CII), ubiquinol-cytochrome c oxidoreductase (cytochrome b-c1 complex, complex III, CIII) and cytochrome c oxidase (complex IV, CIV), that cooperate to transfer electrons derived from NADH and succinate to molecular oxygen, creating an electrochemical gradient over the inner membrane that drives transmembrane transport and the ATP synthase. Cytochrome c oxidase is the component of the respiratory chain that catalyzes the reduction of oxygen to water. Electrons originating from reduced cytochrome c in the intermembrane space (IMS) are transferred via the dinuclear copper A center (CU(A)) of subunit 2 and heme A of subunit 1 to the active site in subunit 1, a binuclear center (BNC) formed by heme A3 and copper B (CU(B)). The BNC reduces molecular oxygen to 2 water molecules using 4 electrons from cytochrome c in the IMS and 4 protons from the mitochondrial matrix.</text>
</comment>
<dbReference type="InterPro" id="IPR000298">
    <property type="entry name" value="Cyt_c_oxidase-like_su3"/>
</dbReference>
<dbReference type="InterPro" id="IPR035973">
    <property type="entry name" value="Cyt_c_oxidase_su3-like_sf"/>
</dbReference>
<proteinExistence type="inferred from homology"/>
<dbReference type="Pfam" id="PF00510">
    <property type="entry name" value="COX3"/>
    <property type="match status" value="1"/>
</dbReference>
<dbReference type="AlphaFoldDB" id="A0A507FNR4"/>
<evidence type="ECO:0000256" key="1">
    <source>
        <dbReference type="ARBA" id="ARBA00004141"/>
    </source>
</evidence>
<keyword evidence="5" id="KW-0496">Mitochondrion</keyword>
<keyword evidence="3" id="KW-1133">Transmembrane helix</keyword>
<protein>
    <recommendedName>
        <fullName evidence="5">Cytochrome c oxidase subunit 3</fullName>
    </recommendedName>
</protein>
<dbReference type="Gene3D" id="1.20.120.80">
    <property type="entry name" value="Cytochrome c oxidase, subunit III, four-helix bundle"/>
    <property type="match status" value="1"/>
</dbReference>
<reference evidence="7 8" key="1">
    <citation type="journal article" date="2019" name="Sci. Rep.">
        <title>Comparative genomics of chytrid fungi reveal insights into the obligate biotrophic and pathogenic lifestyle of Synchytrium endobioticum.</title>
        <authorList>
            <person name="van de Vossenberg B.T.L.H."/>
            <person name="Warris S."/>
            <person name="Nguyen H.D.T."/>
            <person name="van Gent-Pelzer M.P.E."/>
            <person name="Joly D.L."/>
            <person name="van de Geest H.C."/>
            <person name="Bonants P.J.M."/>
            <person name="Smith D.S."/>
            <person name="Levesque C.A."/>
            <person name="van der Lee T.A.J."/>
        </authorList>
    </citation>
    <scope>NUCLEOTIDE SEQUENCE [LARGE SCALE GENOMIC DNA]</scope>
    <source>
        <strain evidence="7 8">CBS 675.73</strain>
    </source>
</reference>
<evidence type="ECO:0000259" key="6">
    <source>
        <dbReference type="PROSITE" id="PS50253"/>
    </source>
</evidence>
<comment type="similarity">
    <text evidence="5">Belongs to the cytochrome c oxidase subunit 3 family.</text>
</comment>
<evidence type="ECO:0000256" key="2">
    <source>
        <dbReference type="ARBA" id="ARBA00022692"/>
    </source>
</evidence>
<keyword evidence="4" id="KW-0472">Membrane</keyword>
<evidence type="ECO:0000313" key="7">
    <source>
        <dbReference type="EMBL" id="TPX78081.1"/>
    </source>
</evidence>
<sequence>MIKGGGFIFLQYTEYMYCSYQIADSVFGTVFYLLTGLHGLHVIAGVSF</sequence>
<evidence type="ECO:0000256" key="5">
    <source>
        <dbReference type="RuleBase" id="RU003375"/>
    </source>
</evidence>
<dbReference type="PROSITE" id="PS50253">
    <property type="entry name" value="COX3"/>
    <property type="match status" value="1"/>
</dbReference>
<dbReference type="SUPFAM" id="SSF81452">
    <property type="entry name" value="Cytochrome c oxidase subunit III-like"/>
    <property type="match status" value="1"/>
</dbReference>
<feature type="domain" description="Heme-copper oxidase subunit III family profile" evidence="6">
    <location>
        <begin position="1"/>
        <end position="48"/>
    </location>
</feature>
<name>A0A507FNR4_9FUNG</name>
<dbReference type="InterPro" id="IPR013833">
    <property type="entry name" value="Cyt_c_oxidase_su3_a-hlx"/>
</dbReference>
<comment type="caution">
    <text evidence="7">The sequence shown here is derived from an EMBL/GenBank/DDBJ whole genome shotgun (WGS) entry which is preliminary data.</text>
</comment>
<dbReference type="GO" id="GO:0022904">
    <property type="term" value="P:respiratory electron transport chain"/>
    <property type="evidence" value="ECO:0007669"/>
    <property type="project" value="InterPro"/>
</dbReference>
<organism evidence="7 8">
    <name type="scientific">Chytriomyces confervae</name>
    <dbReference type="NCBI Taxonomy" id="246404"/>
    <lineage>
        <taxon>Eukaryota</taxon>
        <taxon>Fungi</taxon>
        <taxon>Fungi incertae sedis</taxon>
        <taxon>Chytridiomycota</taxon>
        <taxon>Chytridiomycota incertae sedis</taxon>
        <taxon>Chytridiomycetes</taxon>
        <taxon>Chytridiales</taxon>
        <taxon>Chytriomycetaceae</taxon>
        <taxon>Chytriomyces</taxon>
    </lineage>
</organism>
<dbReference type="GO" id="GO:0016020">
    <property type="term" value="C:membrane"/>
    <property type="evidence" value="ECO:0007669"/>
    <property type="project" value="UniProtKB-SubCell"/>
</dbReference>
<accession>A0A507FNR4</accession>
<dbReference type="Proteomes" id="UP000320333">
    <property type="component" value="Unassembled WGS sequence"/>
</dbReference>
<comment type="subcellular location">
    <subcellularLocation>
        <location evidence="1">Membrane</location>
        <topology evidence="1">Multi-pass membrane protein</topology>
    </subcellularLocation>
</comment>
<keyword evidence="8" id="KW-1185">Reference proteome</keyword>
<dbReference type="GO" id="GO:0004129">
    <property type="term" value="F:cytochrome-c oxidase activity"/>
    <property type="evidence" value="ECO:0007669"/>
    <property type="project" value="InterPro"/>
</dbReference>
<evidence type="ECO:0000313" key="8">
    <source>
        <dbReference type="Proteomes" id="UP000320333"/>
    </source>
</evidence>